<dbReference type="Gene3D" id="3.20.20.370">
    <property type="entry name" value="Glycoside hydrolase/deacetylase"/>
    <property type="match status" value="1"/>
</dbReference>
<evidence type="ECO:0000313" key="1">
    <source>
        <dbReference type="EMBL" id="QMW21903.1"/>
    </source>
</evidence>
<dbReference type="PANTHER" id="PTHR43123:SF4">
    <property type="entry name" value="POLYSACCHARIDE DEACETYLASE"/>
    <property type="match status" value="1"/>
</dbReference>
<dbReference type="KEGG" id="sand:H3309_10960"/>
<dbReference type="GO" id="GO:0005975">
    <property type="term" value="P:carbohydrate metabolic process"/>
    <property type="evidence" value="ECO:0007669"/>
    <property type="project" value="InterPro"/>
</dbReference>
<accession>A0A7G5IEW1</accession>
<keyword evidence="2" id="KW-1185">Reference proteome</keyword>
<dbReference type="SUPFAM" id="SSF88713">
    <property type="entry name" value="Glycoside hydrolase/deacetylase"/>
    <property type="match status" value="1"/>
</dbReference>
<dbReference type="InterPro" id="IPR011330">
    <property type="entry name" value="Glyco_hydro/deAcase_b/a-brl"/>
</dbReference>
<dbReference type="Proteomes" id="UP000515292">
    <property type="component" value="Chromosome"/>
</dbReference>
<dbReference type="EMBL" id="CP059851">
    <property type="protein sequence ID" value="QMW21903.1"/>
    <property type="molecule type" value="Genomic_DNA"/>
</dbReference>
<dbReference type="AlphaFoldDB" id="A0A7G5IEW1"/>
<proteinExistence type="predicted"/>
<dbReference type="PANTHER" id="PTHR43123">
    <property type="entry name" value="POLYSACCHARIDE DEACETYLASE-RELATED"/>
    <property type="match status" value="1"/>
</dbReference>
<protein>
    <submittedName>
        <fullName evidence="1">Polysaccharide deacetylase</fullName>
    </submittedName>
</protein>
<dbReference type="RefSeq" id="WP_182294749.1">
    <property type="nucleotide sequence ID" value="NZ_CP059851.1"/>
</dbReference>
<gene>
    <name evidence="1" type="ORF">H3309_10960</name>
</gene>
<organism evidence="1 2">
    <name type="scientific">Sandaracinobacteroides saxicola</name>
    <dbReference type="NCBI Taxonomy" id="2759707"/>
    <lineage>
        <taxon>Bacteria</taxon>
        <taxon>Pseudomonadati</taxon>
        <taxon>Pseudomonadota</taxon>
        <taxon>Alphaproteobacteria</taxon>
        <taxon>Sphingomonadales</taxon>
        <taxon>Sphingosinicellaceae</taxon>
        <taxon>Sandaracinobacteroides</taxon>
    </lineage>
</organism>
<name>A0A7G5IEW1_9SPHN</name>
<sequence length="298" mass="33736">MTLPDSYLDYPRRREGYDHALYPWSNLHSRPYFEWAPGQALAVMPVILAEFFPLTPSDTPFRAPGHMQTAFPDYRHYTARDYGNRVGIWRLLDAFEKRGLKSSVAMNVAIAERYPELLRAVLDGGHDLVAHATDMNGTIDSSLPADTEAALIADTRARWTALGQHPTAWHSIARSQSHRTPDLLMKHGFTTMLDWPNDDLPYRFANGILNIPLNHELSDRQIITVQQQSADSYVQQIQDAWTWLKSEDAPRLLPLSLTPYIIALPYRIGAFEALLDWLQVKNAHISTVGAVSRTATMT</sequence>
<reference evidence="1 2" key="1">
    <citation type="submission" date="2020-07" db="EMBL/GenBank/DDBJ databases">
        <title>Complete genome sequence for Sandaracinobacter sp. M6.</title>
        <authorList>
            <person name="Tang Y."/>
            <person name="Liu Q."/>
            <person name="Guo Z."/>
            <person name="Lei P."/>
            <person name="Huang B."/>
        </authorList>
    </citation>
    <scope>NUCLEOTIDE SEQUENCE [LARGE SCALE GENOMIC DNA]</scope>
    <source>
        <strain evidence="1 2">M6</strain>
    </source>
</reference>
<evidence type="ECO:0000313" key="2">
    <source>
        <dbReference type="Proteomes" id="UP000515292"/>
    </source>
</evidence>